<organism evidence="6 7">
    <name type="scientific">Tenacibaculum mesophilum</name>
    <dbReference type="NCBI Taxonomy" id="104268"/>
    <lineage>
        <taxon>Bacteria</taxon>
        <taxon>Pseudomonadati</taxon>
        <taxon>Bacteroidota</taxon>
        <taxon>Flavobacteriia</taxon>
        <taxon>Flavobacteriales</taxon>
        <taxon>Flavobacteriaceae</taxon>
        <taxon>Tenacibaculum</taxon>
    </lineage>
</organism>
<keyword evidence="1" id="KW-0805">Transcription regulation</keyword>
<dbReference type="PANTHER" id="PTHR43280">
    <property type="entry name" value="ARAC-FAMILY TRANSCRIPTIONAL REGULATOR"/>
    <property type="match status" value="1"/>
</dbReference>
<dbReference type="AlphaFoldDB" id="A0AAE9ML36"/>
<evidence type="ECO:0000313" key="7">
    <source>
        <dbReference type="Proteomes" id="UP001056837"/>
    </source>
</evidence>
<reference evidence="6" key="1">
    <citation type="submission" date="2020-04" db="EMBL/GenBank/DDBJ databases">
        <title>Tenacibaculum mesophilum bac2.</title>
        <authorList>
            <person name="Li M."/>
        </authorList>
    </citation>
    <scope>NUCLEOTIDE SEQUENCE</scope>
    <source>
        <strain evidence="6">Bac2</strain>
    </source>
</reference>
<feature type="transmembrane region" description="Helical" evidence="4">
    <location>
        <begin position="78"/>
        <end position="96"/>
    </location>
</feature>
<dbReference type="EMBL" id="CP050861">
    <property type="protein sequence ID" value="UTD14331.1"/>
    <property type="molecule type" value="Genomic_DNA"/>
</dbReference>
<dbReference type="PANTHER" id="PTHR43280:SF29">
    <property type="entry name" value="ARAC-FAMILY TRANSCRIPTIONAL REGULATOR"/>
    <property type="match status" value="1"/>
</dbReference>
<proteinExistence type="predicted"/>
<dbReference type="GO" id="GO:0043565">
    <property type="term" value="F:sequence-specific DNA binding"/>
    <property type="evidence" value="ECO:0007669"/>
    <property type="project" value="InterPro"/>
</dbReference>
<feature type="transmembrane region" description="Helical" evidence="4">
    <location>
        <begin position="102"/>
        <end position="124"/>
    </location>
</feature>
<evidence type="ECO:0000256" key="1">
    <source>
        <dbReference type="ARBA" id="ARBA00023015"/>
    </source>
</evidence>
<accession>A0AAE9ML36</accession>
<protein>
    <submittedName>
        <fullName evidence="6">AraC family transcriptional regulator</fullName>
    </submittedName>
</protein>
<keyword evidence="4" id="KW-0812">Transmembrane</keyword>
<dbReference type="InterPro" id="IPR018060">
    <property type="entry name" value="HTH_AraC"/>
</dbReference>
<dbReference type="SUPFAM" id="SSF46689">
    <property type="entry name" value="Homeodomain-like"/>
    <property type="match status" value="1"/>
</dbReference>
<dbReference type="Proteomes" id="UP001056837">
    <property type="component" value="Chromosome"/>
</dbReference>
<dbReference type="PROSITE" id="PS01124">
    <property type="entry name" value="HTH_ARAC_FAMILY_2"/>
    <property type="match status" value="1"/>
</dbReference>
<gene>
    <name evidence="6" type="ORF">HER15_02080</name>
</gene>
<dbReference type="InterPro" id="IPR009057">
    <property type="entry name" value="Homeodomain-like_sf"/>
</dbReference>
<evidence type="ECO:0000313" key="6">
    <source>
        <dbReference type="EMBL" id="UTD14331.1"/>
    </source>
</evidence>
<dbReference type="InterPro" id="IPR018062">
    <property type="entry name" value="HTH_AraC-typ_CS"/>
</dbReference>
<feature type="domain" description="HTH araC/xylS-type" evidence="5">
    <location>
        <begin position="240"/>
        <end position="341"/>
    </location>
</feature>
<keyword evidence="4" id="KW-1133">Transmembrane helix</keyword>
<evidence type="ECO:0000256" key="2">
    <source>
        <dbReference type="ARBA" id="ARBA00023125"/>
    </source>
</evidence>
<keyword evidence="3" id="KW-0804">Transcription</keyword>
<dbReference type="PROSITE" id="PS00041">
    <property type="entry name" value="HTH_ARAC_FAMILY_1"/>
    <property type="match status" value="1"/>
</dbReference>
<dbReference type="GO" id="GO:0003700">
    <property type="term" value="F:DNA-binding transcription factor activity"/>
    <property type="evidence" value="ECO:0007669"/>
    <property type="project" value="InterPro"/>
</dbReference>
<dbReference type="Pfam" id="PF12833">
    <property type="entry name" value="HTH_18"/>
    <property type="match status" value="1"/>
</dbReference>
<feature type="transmembrane region" description="Helical" evidence="4">
    <location>
        <begin position="40"/>
        <end position="66"/>
    </location>
</feature>
<keyword evidence="4" id="KW-0472">Membrane</keyword>
<dbReference type="Gene3D" id="1.10.10.60">
    <property type="entry name" value="Homeodomain-like"/>
    <property type="match status" value="2"/>
</dbReference>
<name>A0AAE9ML36_9FLAO</name>
<feature type="transmembrane region" description="Helical" evidence="4">
    <location>
        <begin position="145"/>
        <end position="168"/>
    </location>
</feature>
<evidence type="ECO:0000256" key="4">
    <source>
        <dbReference type="SAM" id="Phobius"/>
    </source>
</evidence>
<dbReference type="SMART" id="SM00342">
    <property type="entry name" value="HTH_ARAC"/>
    <property type="match status" value="1"/>
</dbReference>
<evidence type="ECO:0000259" key="5">
    <source>
        <dbReference type="PROSITE" id="PS01124"/>
    </source>
</evidence>
<feature type="transmembrane region" description="Helical" evidence="4">
    <location>
        <begin position="174"/>
        <end position="192"/>
    </location>
</feature>
<keyword evidence="2" id="KW-0238">DNA-binding</keyword>
<feature type="transmembrane region" description="Helical" evidence="4">
    <location>
        <begin position="12"/>
        <end position="28"/>
    </location>
</feature>
<sequence>MLSNPLRVNKKANIWFGITLFLWSSFWLEEIVLLTKAEPFGLFLNLVISFIQFFTPILLYISVLFFSNPNYSFTFKDSTVFIIPIVYLIAIIYDYISIINYQFLLVTLILVNAIIFTTKSFLRLRIHQRKITLFSSNTDEINLKWLENIILVIMVLVLIISVFNLVYIGLPLNLYLNIITLGVVLFMTYNSLKQKEIFPTNQKHREDIIAIENDDDDEIDTNKRKIIKDKELVILKAKLNALMKTKHLYLDNNINLASLAEEMQITSHQLSYVINNGFNQNFYQFINSYRIEKAKKLLMDKSSEKLSILGIAFESGFSSKTAFNTTFKKLTNQTPSEFKKQSSSL</sequence>
<evidence type="ECO:0000256" key="3">
    <source>
        <dbReference type="ARBA" id="ARBA00023163"/>
    </source>
</evidence>